<evidence type="ECO:0000256" key="2">
    <source>
        <dbReference type="ARBA" id="ARBA00022723"/>
    </source>
</evidence>
<keyword evidence="5" id="KW-0732">Signal</keyword>
<evidence type="ECO:0000256" key="5">
    <source>
        <dbReference type="SAM" id="SignalP"/>
    </source>
</evidence>
<keyword evidence="3 4" id="KW-0408">Iron</keyword>
<keyword evidence="8" id="KW-1185">Reference proteome</keyword>
<dbReference type="RefSeq" id="WP_140885184.1">
    <property type="nucleotide sequence ID" value="NZ_RCZP01000021.1"/>
</dbReference>
<dbReference type="OrthoDB" id="5523448at2"/>
<proteinExistence type="predicted"/>
<gene>
    <name evidence="7" type="ORF">EAH89_18340</name>
</gene>
<dbReference type="Pfam" id="PF13442">
    <property type="entry name" value="Cytochrome_CBB3"/>
    <property type="match status" value="1"/>
</dbReference>
<feature type="signal peptide" evidence="5">
    <location>
        <begin position="1"/>
        <end position="19"/>
    </location>
</feature>
<dbReference type="Gene3D" id="1.10.760.10">
    <property type="entry name" value="Cytochrome c-like domain"/>
    <property type="match status" value="1"/>
</dbReference>
<protein>
    <recommendedName>
        <fullName evidence="6">Cytochrome c domain-containing protein</fullName>
    </recommendedName>
</protein>
<accession>A0A502FSG6</accession>
<evidence type="ECO:0000256" key="1">
    <source>
        <dbReference type="ARBA" id="ARBA00022617"/>
    </source>
</evidence>
<dbReference type="InterPro" id="IPR009056">
    <property type="entry name" value="Cyt_c-like_dom"/>
</dbReference>
<dbReference type="PANTHER" id="PTHR35008">
    <property type="entry name" value="BLL4482 PROTEIN-RELATED"/>
    <property type="match status" value="1"/>
</dbReference>
<comment type="caution">
    <text evidence="7">The sequence shown here is derived from an EMBL/GenBank/DDBJ whole genome shotgun (WGS) entry which is preliminary data.</text>
</comment>
<dbReference type="InterPro" id="IPR051459">
    <property type="entry name" value="Cytochrome_c-type_DH"/>
</dbReference>
<keyword evidence="1 4" id="KW-0349">Heme</keyword>
<dbReference type="PANTHER" id="PTHR35008:SF9">
    <property type="entry name" value="CYTOCHROME C DOMAIN-CONTAINING PROTEIN"/>
    <property type="match status" value="1"/>
</dbReference>
<dbReference type="EMBL" id="RCZP01000021">
    <property type="protein sequence ID" value="TPG52349.1"/>
    <property type="molecule type" value="Genomic_DNA"/>
</dbReference>
<evidence type="ECO:0000313" key="7">
    <source>
        <dbReference type="EMBL" id="TPG52349.1"/>
    </source>
</evidence>
<dbReference type="GO" id="GO:0020037">
    <property type="term" value="F:heme binding"/>
    <property type="evidence" value="ECO:0007669"/>
    <property type="project" value="InterPro"/>
</dbReference>
<organism evidence="7 8">
    <name type="scientific">Muricoccus nepalensis</name>
    <dbReference type="NCBI Taxonomy" id="1854500"/>
    <lineage>
        <taxon>Bacteria</taxon>
        <taxon>Pseudomonadati</taxon>
        <taxon>Pseudomonadota</taxon>
        <taxon>Alphaproteobacteria</taxon>
        <taxon>Acetobacterales</taxon>
        <taxon>Roseomonadaceae</taxon>
        <taxon>Muricoccus</taxon>
    </lineage>
</organism>
<dbReference type="PROSITE" id="PS51007">
    <property type="entry name" value="CYTC"/>
    <property type="match status" value="1"/>
</dbReference>
<name>A0A502FSG6_9PROT</name>
<feature type="chain" id="PRO_5021299255" description="Cytochrome c domain-containing protein" evidence="5">
    <location>
        <begin position="20"/>
        <end position="146"/>
    </location>
</feature>
<feature type="domain" description="Cytochrome c" evidence="6">
    <location>
        <begin position="48"/>
        <end position="127"/>
    </location>
</feature>
<evidence type="ECO:0000259" key="6">
    <source>
        <dbReference type="PROSITE" id="PS51007"/>
    </source>
</evidence>
<evidence type="ECO:0000313" key="8">
    <source>
        <dbReference type="Proteomes" id="UP000317078"/>
    </source>
</evidence>
<keyword evidence="2 4" id="KW-0479">Metal-binding</keyword>
<dbReference type="GO" id="GO:0009055">
    <property type="term" value="F:electron transfer activity"/>
    <property type="evidence" value="ECO:0007669"/>
    <property type="project" value="InterPro"/>
</dbReference>
<dbReference type="Proteomes" id="UP000317078">
    <property type="component" value="Unassembled WGS sequence"/>
</dbReference>
<reference evidence="7 8" key="1">
    <citation type="journal article" date="2019" name="Environ. Microbiol.">
        <title>Species interactions and distinct microbial communities in high Arctic permafrost affected cryosols are associated with the CH4 and CO2 gas fluxes.</title>
        <authorList>
            <person name="Altshuler I."/>
            <person name="Hamel J."/>
            <person name="Turney S."/>
            <person name="Magnuson E."/>
            <person name="Levesque R."/>
            <person name="Greer C."/>
            <person name="Whyte L.G."/>
        </authorList>
    </citation>
    <scope>NUCLEOTIDE SEQUENCE [LARGE SCALE GENOMIC DNA]</scope>
    <source>
        <strain evidence="7 8">S9.3B</strain>
    </source>
</reference>
<sequence>MRPALLLLGLALAPLPALSQADAPPRSAQQRVGEATSDSHGFVSATRFGQRDGGALYAAICAGCHMPNGRGAVGAGAYPALAGNEKLEHTAYPVGVVLHGRHGMPGFATQLDDAQVAAVVNWVRTNLGNAYAEDPATPEEVRAARP</sequence>
<dbReference type="InterPro" id="IPR036909">
    <property type="entry name" value="Cyt_c-like_dom_sf"/>
</dbReference>
<evidence type="ECO:0000256" key="4">
    <source>
        <dbReference type="PROSITE-ProRule" id="PRU00433"/>
    </source>
</evidence>
<dbReference type="SUPFAM" id="SSF46626">
    <property type="entry name" value="Cytochrome c"/>
    <property type="match status" value="1"/>
</dbReference>
<evidence type="ECO:0000256" key="3">
    <source>
        <dbReference type="ARBA" id="ARBA00023004"/>
    </source>
</evidence>
<dbReference type="AlphaFoldDB" id="A0A502FSG6"/>
<dbReference type="GO" id="GO:0046872">
    <property type="term" value="F:metal ion binding"/>
    <property type="evidence" value="ECO:0007669"/>
    <property type="project" value="UniProtKB-KW"/>
</dbReference>